<evidence type="ECO:0000313" key="4">
    <source>
        <dbReference type="EMBL" id="OHA59531.1"/>
    </source>
</evidence>
<feature type="domain" description="CBS" evidence="3">
    <location>
        <begin position="92"/>
        <end position="149"/>
    </location>
</feature>
<dbReference type="EMBL" id="MHTK01000006">
    <property type="protein sequence ID" value="OHA59531.1"/>
    <property type="molecule type" value="Genomic_DNA"/>
</dbReference>
<name>A0A1G2QHS4_9BACT</name>
<dbReference type="PANTHER" id="PTHR43080">
    <property type="entry name" value="CBS DOMAIN-CONTAINING PROTEIN CBSX3, MITOCHONDRIAL"/>
    <property type="match status" value="1"/>
</dbReference>
<protein>
    <recommendedName>
        <fullName evidence="3">CBS domain-containing protein</fullName>
    </recommendedName>
</protein>
<dbReference type="Proteomes" id="UP000177838">
    <property type="component" value="Unassembled WGS sequence"/>
</dbReference>
<evidence type="ECO:0000256" key="1">
    <source>
        <dbReference type="ARBA" id="ARBA00023122"/>
    </source>
</evidence>
<comment type="caution">
    <text evidence="4">The sequence shown here is derived from an EMBL/GenBank/DDBJ whole genome shotgun (WGS) entry which is preliminary data.</text>
</comment>
<evidence type="ECO:0000313" key="5">
    <source>
        <dbReference type="Proteomes" id="UP000177838"/>
    </source>
</evidence>
<evidence type="ECO:0000259" key="3">
    <source>
        <dbReference type="PROSITE" id="PS51371"/>
    </source>
</evidence>
<dbReference type="STRING" id="1802439.A2589_01565"/>
<proteinExistence type="predicted"/>
<evidence type="ECO:0000256" key="2">
    <source>
        <dbReference type="PROSITE-ProRule" id="PRU00703"/>
    </source>
</evidence>
<dbReference type="Pfam" id="PF00571">
    <property type="entry name" value="CBS"/>
    <property type="match status" value="2"/>
</dbReference>
<dbReference type="Gene3D" id="3.10.580.10">
    <property type="entry name" value="CBS-domain"/>
    <property type="match status" value="1"/>
</dbReference>
<dbReference type="SMART" id="SM00116">
    <property type="entry name" value="CBS"/>
    <property type="match status" value="2"/>
</dbReference>
<dbReference type="SUPFAM" id="SSF54631">
    <property type="entry name" value="CBS-domain pair"/>
    <property type="match status" value="1"/>
</dbReference>
<dbReference type="InterPro" id="IPR051257">
    <property type="entry name" value="Diverse_CBS-Domain"/>
</dbReference>
<dbReference type="PROSITE" id="PS51371">
    <property type="entry name" value="CBS"/>
    <property type="match status" value="2"/>
</dbReference>
<keyword evidence="1 2" id="KW-0129">CBS domain</keyword>
<dbReference type="AlphaFoldDB" id="A0A1G2QHS4"/>
<dbReference type="InterPro" id="IPR046342">
    <property type="entry name" value="CBS_dom_sf"/>
</dbReference>
<accession>A0A1G2QHS4</accession>
<organism evidence="4 5">
    <name type="scientific">Candidatus Vogelbacteria bacterium RIFOXYD1_FULL_46_19</name>
    <dbReference type="NCBI Taxonomy" id="1802439"/>
    <lineage>
        <taxon>Bacteria</taxon>
        <taxon>Candidatus Vogeliibacteriota</taxon>
    </lineage>
</organism>
<gene>
    <name evidence="4" type="ORF">A2589_01565</name>
</gene>
<dbReference type="InterPro" id="IPR000644">
    <property type="entry name" value="CBS_dom"/>
</dbReference>
<reference evidence="4 5" key="1">
    <citation type="journal article" date="2016" name="Nat. Commun.">
        <title>Thousands of microbial genomes shed light on interconnected biogeochemical processes in an aquifer system.</title>
        <authorList>
            <person name="Anantharaman K."/>
            <person name="Brown C.T."/>
            <person name="Hug L.A."/>
            <person name="Sharon I."/>
            <person name="Castelle C.J."/>
            <person name="Probst A.J."/>
            <person name="Thomas B.C."/>
            <person name="Singh A."/>
            <person name="Wilkins M.J."/>
            <person name="Karaoz U."/>
            <person name="Brodie E.L."/>
            <person name="Williams K.H."/>
            <person name="Hubbard S.S."/>
            <person name="Banfield J.F."/>
        </authorList>
    </citation>
    <scope>NUCLEOTIDE SEQUENCE [LARGE SCALE GENOMIC DNA]</scope>
</reference>
<dbReference type="PANTHER" id="PTHR43080:SF2">
    <property type="entry name" value="CBS DOMAIN-CONTAINING PROTEIN"/>
    <property type="match status" value="1"/>
</dbReference>
<feature type="domain" description="CBS" evidence="3">
    <location>
        <begin position="7"/>
        <end position="66"/>
    </location>
</feature>
<sequence>MKVGDVMVREVVTIPVTATYGDAVNILRESKISGAPVVDIDRRVVGMLSEKDLFRVLYPRYNSYYEDPANYLDFEHRENKITEVRLHLIKDFISLDVVVVEETTPIMKAGALMLARGIHRLPVVRGGSLVGLVTRRHIFRRVLDQHLPEASLD</sequence>